<dbReference type="FunFam" id="3.40.50.300:FF:000056">
    <property type="entry name" value="Cell division ATP-binding protein FtsE"/>
    <property type="match status" value="1"/>
</dbReference>
<dbReference type="GO" id="GO:0016887">
    <property type="term" value="F:ATP hydrolysis activity"/>
    <property type="evidence" value="ECO:0007669"/>
    <property type="project" value="InterPro"/>
</dbReference>
<dbReference type="AlphaFoldDB" id="A0A8J7FWU7"/>
<keyword evidence="6" id="KW-0547">Nucleotide-binding</keyword>
<evidence type="ECO:0000259" key="11">
    <source>
        <dbReference type="PROSITE" id="PS50893"/>
    </source>
</evidence>
<keyword evidence="10" id="KW-0472">Membrane</keyword>
<dbReference type="PANTHER" id="PTHR43166:SF30">
    <property type="entry name" value="METHIONINE IMPORT ATP-BINDING PROTEIN METN"/>
    <property type="match status" value="1"/>
</dbReference>
<organism evidence="12 13">
    <name type="scientific">Faecalibacter rhinopitheci</name>
    <dbReference type="NCBI Taxonomy" id="2779678"/>
    <lineage>
        <taxon>Bacteria</taxon>
        <taxon>Pseudomonadati</taxon>
        <taxon>Bacteroidota</taxon>
        <taxon>Flavobacteriia</taxon>
        <taxon>Flavobacteriales</taxon>
        <taxon>Weeksellaceae</taxon>
        <taxon>Faecalibacter</taxon>
    </lineage>
</organism>
<dbReference type="InterPro" id="IPR003439">
    <property type="entry name" value="ABC_transporter-like_ATP-bd"/>
</dbReference>
<dbReference type="PROSITE" id="PS50893">
    <property type="entry name" value="ABC_TRANSPORTER_2"/>
    <property type="match status" value="1"/>
</dbReference>
<dbReference type="Gene3D" id="3.40.50.300">
    <property type="entry name" value="P-loop containing nucleotide triphosphate hydrolases"/>
    <property type="match status" value="1"/>
</dbReference>
<accession>A0A8J7FWU7</accession>
<dbReference type="SMART" id="SM00382">
    <property type="entry name" value="AAA"/>
    <property type="match status" value="1"/>
</dbReference>
<gene>
    <name evidence="12" type="ORF">IM532_06325</name>
</gene>
<protein>
    <recommendedName>
        <fullName evidence="3">Cell division ATP-binding protein FtsE</fullName>
    </recommendedName>
</protein>
<dbReference type="GO" id="GO:0006865">
    <property type="term" value="P:amino acid transport"/>
    <property type="evidence" value="ECO:0007669"/>
    <property type="project" value="UniProtKB-KW"/>
</dbReference>
<dbReference type="Gene3D" id="3.30.70.260">
    <property type="match status" value="1"/>
</dbReference>
<evidence type="ECO:0000256" key="1">
    <source>
        <dbReference type="ARBA" id="ARBA00002579"/>
    </source>
</evidence>
<evidence type="ECO:0000256" key="6">
    <source>
        <dbReference type="ARBA" id="ARBA00022741"/>
    </source>
</evidence>
<keyword evidence="5" id="KW-1003">Cell membrane</keyword>
<feature type="domain" description="ABC transporter" evidence="11">
    <location>
        <begin position="2"/>
        <end position="241"/>
    </location>
</feature>
<dbReference type="Proteomes" id="UP000608754">
    <property type="component" value="Unassembled WGS sequence"/>
</dbReference>
<keyword evidence="7 12" id="KW-0067">ATP-binding</keyword>
<dbReference type="EMBL" id="JADGIK010000003">
    <property type="protein sequence ID" value="MBF0597063.1"/>
    <property type="molecule type" value="Genomic_DNA"/>
</dbReference>
<dbReference type="CDD" id="cd03258">
    <property type="entry name" value="ABC_MetN_methionine_transporter"/>
    <property type="match status" value="1"/>
</dbReference>
<evidence type="ECO:0000256" key="2">
    <source>
        <dbReference type="ARBA" id="ARBA00005417"/>
    </source>
</evidence>
<evidence type="ECO:0000256" key="4">
    <source>
        <dbReference type="ARBA" id="ARBA00022448"/>
    </source>
</evidence>
<comment type="caution">
    <text evidence="12">The sequence shown here is derived from an EMBL/GenBank/DDBJ whole genome shotgun (WGS) entry which is preliminary data.</text>
</comment>
<dbReference type="GO" id="GO:0005524">
    <property type="term" value="F:ATP binding"/>
    <property type="evidence" value="ECO:0007669"/>
    <property type="project" value="UniProtKB-KW"/>
</dbReference>
<evidence type="ECO:0000313" key="12">
    <source>
        <dbReference type="EMBL" id="MBF0597063.1"/>
    </source>
</evidence>
<dbReference type="GO" id="GO:0005886">
    <property type="term" value="C:plasma membrane"/>
    <property type="evidence" value="ECO:0007669"/>
    <property type="project" value="UniProtKB-ARBA"/>
</dbReference>
<name>A0A8J7FWU7_9FLAO</name>
<reference evidence="12" key="1">
    <citation type="submission" date="2020-10" db="EMBL/GenBank/DDBJ databases">
        <authorList>
            <person name="Lu T."/>
            <person name="Wang Q."/>
            <person name="Han X."/>
        </authorList>
    </citation>
    <scope>NUCLEOTIDE SEQUENCE</scope>
    <source>
        <strain evidence="12">WQ 117</strain>
    </source>
</reference>
<evidence type="ECO:0000313" key="13">
    <source>
        <dbReference type="Proteomes" id="UP000608754"/>
    </source>
</evidence>
<dbReference type="PANTHER" id="PTHR43166">
    <property type="entry name" value="AMINO ACID IMPORT ATP-BINDING PROTEIN"/>
    <property type="match status" value="1"/>
</dbReference>
<dbReference type="SUPFAM" id="SSF55021">
    <property type="entry name" value="ACT-like"/>
    <property type="match status" value="1"/>
</dbReference>
<proteinExistence type="inferred from homology"/>
<dbReference type="InterPro" id="IPR050086">
    <property type="entry name" value="MetN_ABC_transporter-like"/>
</dbReference>
<keyword evidence="4" id="KW-0813">Transport</keyword>
<keyword evidence="9" id="KW-0029">Amino-acid transport</keyword>
<comment type="function">
    <text evidence="1">Part of the ABC transporter FtsEX involved in cellular division. Important for assembly or stability of the septal ring.</text>
</comment>
<dbReference type="InterPro" id="IPR041701">
    <property type="entry name" value="MetN_ABC"/>
</dbReference>
<keyword evidence="13" id="KW-1185">Reference proteome</keyword>
<dbReference type="InterPro" id="IPR045865">
    <property type="entry name" value="ACT-like_dom_sf"/>
</dbReference>
<sequence length="347" mass="38695">MILLKNIYKKFKTSSQEITALDDVSLTINEGKIFGVIGQSGAGKSTLIRCINLLEMPDSGEVWINGVNLTSLPQAKLTLERRKIGMIFQHFNLLSSRTIFQNVAFPLELTGTSKSEIQSKVNELLDLVGILDKANEYPANLSGGQKQRVAIARALASNPTVLLCDEATSALDPSTTKSILNLLKEINQRLNITIVLITHEMEVINAICDEVAVMKNGKVVEHGSVETIFTNPKEQITNDFIKKSLDIELPSVFKSKLESDTTSDSAVIYKISFSNQPHYNAAIAEIKNQFEFTPEVITSRIEYAGSINYGTLFIKIDQLFNQETNIENYFISNQFNIEKIGYVRINH</sequence>
<evidence type="ECO:0000256" key="3">
    <source>
        <dbReference type="ARBA" id="ARBA00020019"/>
    </source>
</evidence>
<dbReference type="InterPro" id="IPR027417">
    <property type="entry name" value="P-loop_NTPase"/>
</dbReference>
<dbReference type="Pfam" id="PF00005">
    <property type="entry name" value="ABC_tran"/>
    <property type="match status" value="1"/>
</dbReference>
<dbReference type="PROSITE" id="PS00211">
    <property type="entry name" value="ABC_TRANSPORTER_1"/>
    <property type="match status" value="1"/>
</dbReference>
<dbReference type="InterPro" id="IPR003593">
    <property type="entry name" value="AAA+_ATPase"/>
</dbReference>
<keyword evidence="8" id="KW-1278">Translocase</keyword>
<evidence type="ECO:0000256" key="10">
    <source>
        <dbReference type="ARBA" id="ARBA00023136"/>
    </source>
</evidence>
<evidence type="ECO:0000256" key="7">
    <source>
        <dbReference type="ARBA" id="ARBA00022840"/>
    </source>
</evidence>
<evidence type="ECO:0000256" key="9">
    <source>
        <dbReference type="ARBA" id="ARBA00022970"/>
    </source>
</evidence>
<dbReference type="InterPro" id="IPR017871">
    <property type="entry name" value="ABC_transporter-like_CS"/>
</dbReference>
<evidence type="ECO:0000256" key="5">
    <source>
        <dbReference type="ARBA" id="ARBA00022475"/>
    </source>
</evidence>
<evidence type="ECO:0000256" key="8">
    <source>
        <dbReference type="ARBA" id="ARBA00022967"/>
    </source>
</evidence>
<dbReference type="SUPFAM" id="SSF52540">
    <property type="entry name" value="P-loop containing nucleoside triphosphate hydrolases"/>
    <property type="match status" value="1"/>
</dbReference>
<dbReference type="RefSeq" id="WP_194182610.1">
    <property type="nucleotide sequence ID" value="NZ_JADGIK010000003.1"/>
</dbReference>
<comment type="similarity">
    <text evidence="2">Belongs to the ABC transporter superfamily.</text>
</comment>